<organism evidence="1 2">
    <name type="scientific">Brevibacillus borstelensis AK1</name>
    <dbReference type="NCBI Taxonomy" id="1300222"/>
    <lineage>
        <taxon>Bacteria</taxon>
        <taxon>Bacillati</taxon>
        <taxon>Bacillota</taxon>
        <taxon>Bacilli</taxon>
        <taxon>Bacillales</taxon>
        <taxon>Paenibacillaceae</taxon>
        <taxon>Brevibacillus</taxon>
    </lineage>
</organism>
<gene>
    <name evidence="1" type="ORF">I532_03015</name>
</gene>
<dbReference type="Proteomes" id="UP000012081">
    <property type="component" value="Unassembled WGS sequence"/>
</dbReference>
<dbReference type="PATRIC" id="fig|1300222.3.peg.640"/>
<keyword evidence="2" id="KW-1185">Reference proteome</keyword>
<protein>
    <submittedName>
        <fullName evidence="1">Uncharacterized protein</fullName>
    </submittedName>
</protein>
<dbReference type="GeneID" id="89499087"/>
<sequence>MKHAQVQASLQFLQERFGYSVMHDSRRKSGNGEIRTIIAQNPEGVVRILQSTARKGSESVQQIILSEVEMTIIKQLL</sequence>
<proteinExistence type="predicted"/>
<evidence type="ECO:0000313" key="2">
    <source>
        <dbReference type="Proteomes" id="UP000012081"/>
    </source>
</evidence>
<evidence type="ECO:0000313" key="1">
    <source>
        <dbReference type="EMBL" id="EMT54541.1"/>
    </source>
</evidence>
<dbReference type="EMBL" id="APBN01000001">
    <property type="protein sequence ID" value="EMT54541.1"/>
    <property type="molecule type" value="Genomic_DNA"/>
</dbReference>
<dbReference type="STRING" id="1300222.I532_03015"/>
<reference evidence="1 2" key="1">
    <citation type="submission" date="2013-03" db="EMBL/GenBank/DDBJ databases">
        <title>Assembly of a new bacterial strain Brevibacillus borstelensis AK1.</title>
        <authorList>
            <person name="Rajan I."/>
            <person name="PoliReddy D."/>
            <person name="Sugumar T."/>
            <person name="Rathinam K."/>
            <person name="Alqarawi S."/>
            <person name="Khalil A.B."/>
            <person name="Sivakumar N."/>
        </authorList>
    </citation>
    <scope>NUCLEOTIDE SEQUENCE [LARGE SCALE GENOMIC DNA]</scope>
    <source>
        <strain evidence="1 2">AK1</strain>
    </source>
</reference>
<accession>M8E5I9</accession>
<dbReference type="AlphaFoldDB" id="M8E5I9"/>
<name>M8E5I9_9BACL</name>
<comment type="caution">
    <text evidence="1">The sequence shown here is derived from an EMBL/GenBank/DDBJ whole genome shotgun (WGS) entry which is preliminary data.</text>
</comment>
<dbReference type="OrthoDB" id="9909318at2"/>
<dbReference type="RefSeq" id="WP_003386310.1">
    <property type="nucleotide sequence ID" value="NZ_APBN01000001.1"/>
</dbReference>